<dbReference type="GO" id="GO:0005886">
    <property type="term" value="C:plasma membrane"/>
    <property type="evidence" value="ECO:0007669"/>
    <property type="project" value="UniProtKB-SubCell"/>
</dbReference>
<evidence type="ECO:0000256" key="2">
    <source>
        <dbReference type="ARBA" id="ARBA00022448"/>
    </source>
</evidence>
<sequence length="344" mass="36245">MNPSMSKPQDERLKKISPLKKLLSRPELGSVAGLILVFSFFALTAGNQGFLTVSGTVNYLEVAAQLGILAVTVSLLMIAGEFDLSIGSMIGAAGMVMAISVTQFGLPVWLGIVLAFVFALLFGWLNGFLVMRTKLPSFIVTLASMFILRGLTLALTRMVSGSTRVSGLKDAAAGDPLALLFSGSLLGLPVSVWWWVLLTLILSWVLLQTRYGNWIFGVGGDANASRNVGVPVARVKISLFMLTAASATLLAVIQILNTGSADVLRGELKELEAVAAAVIGGTLLTGGFGSVIGAAIGALILGMVQQGIFFTGIDTDWFKAIMGSMLLGAVLLNNHLRKKATEVK</sequence>
<dbReference type="RefSeq" id="WP_222594732.1">
    <property type="nucleotide sequence ID" value="NZ_BJXB01000007.1"/>
</dbReference>
<dbReference type="EMBL" id="BJXB01000007">
    <property type="protein sequence ID" value="GEM46272.1"/>
    <property type="molecule type" value="Genomic_DNA"/>
</dbReference>
<feature type="transmembrane region" description="Helical" evidence="11">
    <location>
        <begin position="237"/>
        <end position="256"/>
    </location>
</feature>
<dbReference type="AlphaFoldDB" id="A0A511N0A1"/>
<keyword evidence="2" id="KW-0813">Transport</keyword>
<keyword evidence="13" id="KW-1185">Reference proteome</keyword>
<comment type="caution">
    <text evidence="12">The sequence shown here is derived from an EMBL/GenBank/DDBJ whole genome shotgun (WGS) entry which is preliminary data.</text>
</comment>
<dbReference type="Pfam" id="PF02653">
    <property type="entry name" value="BPD_transp_2"/>
    <property type="match status" value="1"/>
</dbReference>
<protein>
    <recommendedName>
        <fullName evidence="10">Xylose transport system permease protein XylH</fullName>
    </recommendedName>
</protein>
<evidence type="ECO:0000256" key="4">
    <source>
        <dbReference type="ARBA" id="ARBA00022519"/>
    </source>
</evidence>
<dbReference type="InterPro" id="IPR001851">
    <property type="entry name" value="ABC_transp_permease"/>
</dbReference>
<evidence type="ECO:0000256" key="10">
    <source>
        <dbReference type="ARBA" id="ARBA00035686"/>
    </source>
</evidence>
<evidence type="ECO:0000256" key="6">
    <source>
        <dbReference type="ARBA" id="ARBA00022692"/>
    </source>
</evidence>
<evidence type="ECO:0000256" key="5">
    <source>
        <dbReference type="ARBA" id="ARBA00022597"/>
    </source>
</evidence>
<evidence type="ECO:0000256" key="3">
    <source>
        <dbReference type="ARBA" id="ARBA00022475"/>
    </source>
</evidence>
<proteinExistence type="predicted"/>
<evidence type="ECO:0000256" key="11">
    <source>
        <dbReference type="SAM" id="Phobius"/>
    </source>
</evidence>
<name>A0A511N0A1_DEIC1</name>
<keyword evidence="6 11" id="KW-0812">Transmembrane</keyword>
<evidence type="ECO:0000256" key="7">
    <source>
        <dbReference type="ARBA" id="ARBA00022989"/>
    </source>
</evidence>
<accession>A0A511N0A1</accession>
<evidence type="ECO:0000256" key="1">
    <source>
        <dbReference type="ARBA" id="ARBA00004651"/>
    </source>
</evidence>
<evidence type="ECO:0000256" key="9">
    <source>
        <dbReference type="ARBA" id="ARBA00035611"/>
    </source>
</evidence>
<organism evidence="12 13">
    <name type="scientific">Deinococcus cellulosilyticus (strain DSM 18568 / NBRC 106333 / KACC 11606 / 5516J-15)</name>
    <dbReference type="NCBI Taxonomy" id="1223518"/>
    <lineage>
        <taxon>Bacteria</taxon>
        <taxon>Thermotogati</taxon>
        <taxon>Deinococcota</taxon>
        <taxon>Deinococci</taxon>
        <taxon>Deinococcales</taxon>
        <taxon>Deinococcaceae</taxon>
        <taxon>Deinococcus</taxon>
    </lineage>
</organism>
<evidence type="ECO:0000313" key="13">
    <source>
        <dbReference type="Proteomes" id="UP000321306"/>
    </source>
</evidence>
<feature type="transmembrane region" description="Helical" evidence="11">
    <location>
        <begin position="58"/>
        <end position="78"/>
    </location>
</feature>
<feature type="transmembrane region" description="Helical" evidence="11">
    <location>
        <begin position="277"/>
        <end position="305"/>
    </location>
</feature>
<reference evidence="12 13" key="1">
    <citation type="submission" date="2019-07" db="EMBL/GenBank/DDBJ databases">
        <title>Whole genome shotgun sequence of Deinococcus cellulosilyticus NBRC 106333.</title>
        <authorList>
            <person name="Hosoyama A."/>
            <person name="Uohara A."/>
            <person name="Ohji S."/>
            <person name="Ichikawa N."/>
        </authorList>
    </citation>
    <scope>NUCLEOTIDE SEQUENCE [LARGE SCALE GENOMIC DNA]</scope>
    <source>
        <strain evidence="12 13">NBRC 106333</strain>
    </source>
</reference>
<gene>
    <name evidence="12" type="ORF">DC3_19070</name>
</gene>
<feature type="transmembrane region" description="Helical" evidence="11">
    <location>
        <begin position="135"/>
        <end position="156"/>
    </location>
</feature>
<dbReference type="Proteomes" id="UP000321306">
    <property type="component" value="Unassembled WGS sequence"/>
</dbReference>
<keyword evidence="7 11" id="KW-1133">Transmembrane helix</keyword>
<keyword evidence="5" id="KW-0762">Sugar transport</keyword>
<dbReference type="CDD" id="cd06579">
    <property type="entry name" value="TM_PBP1_transp_AraH_like"/>
    <property type="match status" value="1"/>
</dbReference>
<dbReference type="GO" id="GO:0022857">
    <property type="term" value="F:transmembrane transporter activity"/>
    <property type="evidence" value="ECO:0007669"/>
    <property type="project" value="InterPro"/>
</dbReference>
<feature type="transmembrane region" description="Helical" evidence="11">
    <location>
        <begin position="108"/>
        <end position="129"/>
    </location>
</feature>
<dbReference type="PANTHER" id="PTHR32196">
    <property type="entry name" value="ABC TRANSPORTER PERMEASE PROTEIN YPHD-RELATED-RELATED"/>
    <property type="match status" value="1"/>
</dbReference>
<feature type="transmembrane region" description="Helical" evidence="11">
    <location>
        <begin position="28"/>
        <end position="46"/>
    </location>
</feature>
<dbReference type="PANTHER" id="PTHR32196:SF32">
    <property type="entry name" value="XYLOSE TRANSPORT SYSTEM PERMEASE PROTEIN XYLH"/>
    <property type="match status" value="1"/>
</dbReference>
<keyword evidence="3" id="KW-1003">Cell membrane</keyword>
<comment type="subcellular location">
    <subcellularLocation>
        <location evidence="1">Cell membrane</location>
        <topology evidence="1">Multi-pass membrane protein</topology>
    </subcellularLocation>
</comment>
<evidence type="ECO:0000313" key="12">
    <source>
        <dbReference type="EMBL" id="GEM46272.1"/>
    </source>
</evidence>
<evidence type="ECO:0000256" key="8">
    <source>
        <dbReference type="ARBA" id="ARBA00023136"/>
    </source>
</evidence>
<feature type="transmembrane region" description="Helical" evidence="11">
    <location>
        <begin position="177"/>
        <end position="207"/>
    </location>
</feature>
<comment type="function">
    <text evidence="9">Part of the binding-protein-dependent transport system for D-xylose. Probably responsible for the translocation of the substrate across the membrane.</text>
</comment>
<keyword evidence="4" id="KW-0997">Cell inner membrane</keyword>
<keyword evidence="8 11" id="KW-0472">Membrane</keyword>